<feature type="transmembrane region" description="Helical" evidence="10">
    <location>
        <begin position="165"/>
        <end position="190"/>
    </location>
</feature>
<dbReference type="InterPro" id="IPR018499">
    <property type="entry name" value="Tetraspanin/Peripherin"/>
</dbReference>
<dbReference type="Pfam" id="PF00335">
    <property type="entry name" value="Tetraspanin"/>
    <property type="match status" value="1"/>
</dbReference>
<dbReference type="EMBL" id="JAINUG010000054">
    <property type="protein sequence ID" value="KAJ8404177.1"/>
    <property type="molecule type" value="Genomic_DNA"/>
</dbReference>
<dbReference type="GO" id="GO:0005765">
    <property type="term" value="C:lysosomal membrane"/>
    <property type="evidence" value="ECO:0007669"/>
    <property type="project" value="UniProtKB-SubCell"/>
</dbReference>
<evidence type="ECO:0000256" key="10">
    <source>
        <dbReference type="RuleBase" id="RU361218"/>
    </source>
</evidence>
<feature type="transmembrane region" description="Helical" evidence="10">
    <location>
        <begin position="13"/>
        <end position="36"/>
    </location>
</feature>
<feature type="transmembrane region" description="Helical" evidence="10">
    <location>
        <begin position="43"/>
        <end position="67"/>
    </location>
</feature>
<evidence type="ECO:0000313" key="12">
    <source>
        <dbReference type="Proteomes" id="UP001221898"/>
    </source>
</evidence>
<evidence type="ECO:0000256" key="5">
    <source>
        <dbReference type="ARBA" id="ARBA00023136"/>
    </source>
</evidence>
<keyword evidence="6" id="KW-0325">Glycoprotein</keyword>
<sequence>EDAPSELSQVLNVGYLLIAVGAVLLLIGFLGCCGAARESRCMLLLFFVIVLIIFIAEVAGAIVVLVFQPLVSTLIENIGQKTVESIKVNYGSNADFTGLLNTTMEGLECCGFYNFSDFTNSPFNVETGKYPEPCCQGSLCPEEEASQSNVTGCFFRIEKLIEENAVVLGAVALGIGALEVAAMAVSMTMYCRIGSK</sequence>
<keyword evidence="5 10" id="KW-0472">Membrane</keyword>
<organism evidence="11 12">
    <name type="scientific">Aldrovandia affinis</name>
    <dbReference type="NCBI Taxonomy" id="143900"/>
    <lineage>
        <taxon>Eukaryota</taxon>
        <taxon>Metazoa</taxon>
        <taxon>Chordata</taxon>
        <taxon>Craniata</taxon>
        <taxon>Vertebrata</taxon>
        <taxon>Euteleostomi</taxon>
        <taxon>Actinopterygii</taxon>
        <taxon>Neopterygii</taxon>
        <taxon>Teleostei</taxon>
        <taxon>Notacanthiformes</taxon>
        <taxon>Halosauridae</taxon>
        <taxon>Aldrovandia</taxon>
    </lineage>
</organism>
<accession>A0AAD7SK86</accession>
<keyword evidence="4 10" id="KW-1133">Transmembrane helix</keyword>
<comment type="caution">
    <text evidence="11">The sequence shown here is derived from an EMBL/GenBank/DDBJ whole genome shotgun (WGS) entry which is preliminary data.</text>
</comment>
<evidence type="ECO:0000256" key="1">
    <source>
        <dbReference type="ARBA" id="ARBA00004155"/>
    </source>
</evidence>
<evidence type="ECO:0000256" key="4">
    <source>
        <dbReference type="ARBA" id="ARBA00022989"/>
    </source>
</evidence>
<comment type="caution">
    <text evidence="10">Lacks conserved residue(s) required for the propagation of feature annotation.</text>
</comment>
<dbReference type="Proteomes" id="UP001221898">
    <property type="component" value="Unassembled WGS sequence"/>
</dbReference>
<comment type="function">
    <text evidence="9">Structural component of specialized membrane microdomains known as tetraspanin-enriched microdomains (TERMs), which act as platforms for receptor clustering and signaling. Participates thereby in diverse biological functions such as cell signal transduction, adhesion, migration and protein trafficking. Regulates neuronal differentiation in response to NGF by facilitating NGF-mediated activation of NTRK1/TRKA receptor tyrosine kinase and subsequent downstream signaling pathways. Plays a role in the inhibition of TNFalpha-induced apoptosis. Mechanistically, inhibits the NF-kappa-B signaling pathway by blocking phosphorylation of CHUK. Also promotes the stability of the thiamine transporter 1/SLC19A2 in intestinal epithelial cells leading to an increase of thiamine uptake process.</text>
</comment>
<comment type="subunit">
    <text evidence="8">Interacts with SLC19A2. Interacts with NTRK1/TRKA.</text>
</comment>
<protein>
    <recommendedName>
        <fullName evidence="10">Tetraspanin</fullName>
    </recommendedName>
</protein>
<evidence type="ECO:0000256" key="6">
    <source>
        <dbReference type="ARBA" id="ARBA00023180"/>
    </source>
</evidence>
<dbReference type="PROSITE" id="PS00421">
    <property type="entry name" value="TM4_1"/>
    <property type="match status" value="1"/>
</dbReference>
<dbReference type="InterPro" id="IPR018503">
    <property type="entry name" value="Tetraspanin_CS"/>
</dbReference>
<evidence type="ECO:0000256" key="8">
    <source>
        <dbReference type="ARBA" id="ARBA00046464"/>
    </source>
</evidence>
<dbReference type="InterPro" id="IPR000301">
    <property type="entry name" value="Tetraspanin_animals"/>
</dbReference>
<dbReference type="PANTHER" id="PTHR19282:SF216">
    <property type="entry name" value="TETRASPANIN-1"/>
    <property type="match status" value="1"/>
</dbReference>
<name>A0AAD7SK86_9TELE</name>
<keyword evidence="12" id="KW-1185">Reference proteome</keyword>
<evidence type="ECO:0000256" key="7">
    <source>
        <dbReference type="ARBA" id="ARBA00023228"/>
    </source>
</evidence>
<proteinExistence type="inferred from homology"/>
<comment type="similarity">
    <text evidence="2 10">Belongs to the tetraspanin (TM4SF) family.</text>
</comment>
<reference evidence="11" key="1">
    <citation type="journal article" date="2023" name="Science">
        <title>Genome structures resolve the early diversification of teleost fishes.</title>
        <authorList>
            <person name="Parey E."/>
            <person name="Louis A."/>
            <person name="Montfort J."/>
            <person name="Bouchez O."/>
            <person name="Roques C."/>
            <person name="Iampietro C."/>
            <person name="Lluch J."/>
            <person name="Castinel A."/>
            <person name="Donnadieu C."/>
            <person name="Desvignes T."/>
            <person name="Floi Bucao C."/>
            <person name="Jouanno E."/>
            <person name="Wen M."/>
            <person name="Mejri S."/>
            <person name="Dirks R."/>
            <person name="Jansen H."/>
            <person name="Henkel C."/>
            <person name="Chen W.J."/>
            <person name="Zahm M."/>
            <person name="Cabau C."/>
            <person name="Klopp C."/>
            <person name="Thompson A.W."/>
            <person name="Robinson-Rechavi M."/>
            <person name="Braasch I."/>
            <person name="Lecointre G."/>
            <person name="Bobe J."/>
            <person name="Postlethwait J.H."/>
            <person name="Berthelot C."/>
            <person name="Roest Crollius H."/>
            <person name="Guiguen Y."/>
        </authorList>
    </citation>
    <scope>NUCLEOTIDE SEQUENCE</scope>
    <source>
        <strain evidence="11">NC1722</strain>
    </source>
</reference>
<dbReference type="SUPFAM" id="SSF48652">
    <property type="entry name" value="Tetraspanin"/>
    <property type="match status" value="1"/>
</dbReference>
<evidence type="ECO:0000256" key="3">
    <source>
        <dbReference type="ARBA" id="ARBA00022692"/>
    </source>
</evidence>
<comment type="subcellular location">
    <subcellularLocation>
        <location evidence="1">Lysosome membrane</location>
        <topology evidence="1">Multi-pass membrane protein</topology>
    </subcellularLocation>
    <subcellularLocation>
        <location evidence="10">Membrane</location>
        <topology evidence="10">Multi-pass membrane protein</topology>
    </subcellularLocation>
</comment>
<feature type="non-terminal residue" evidence="11">
    <location>
        <position position="1"/>
    </location>
</feature>
<evidence type="ECO:0000313" key="11">
    <source>
        <dbReference type="EMBL" id="KAJ8404177.1"/>
    </source>
</evidence>
<dbReference type="PIRSF" id="PIRSF002419">
    <property type="entry name" value="Tetraspanin"/>
    <property type="match status" value="1"/>
</dbReference>
<keyword evidence="7" id="KW-0458">Lysosome</keyword>
<evidence type="ECO:0000256" key="9">
    <source>
        <dbReference type="ARBA" id="ARBA00054958"/>
    </source>
</evidence>
<dbReference type="PANTHER" id="PTHR19282">
    <property type="entry name" value="TETRASPANIN"/>
    <property type="match status" value="1"/>
</dbReference>
<gene>
    <name evidence="11" type="ORF">AAFF_G00339500</name>
</gene>
<keyword evidence="3 10" id="KW-0812">Transmembrane</keyword>
<dbReference type="Gene3D" id="1.10.1450.10">
    <property type="entry name" value="Tetraspanin"/>
    <property type="match status" value="1"/>
</dbReference>
<evidence type="ECO:0000256" key="2">
    <source>
        <dbReference type="ARBA" id="ARBA00006840"/>
    </source>
</evidence>
<dbReference type="AlphaFoldDB" id="A0AAD7SK86"/>
<dbReference type="GO" id="GO:0005886">
    <property type="term" value="C:plasma membrane"/>
    <property type="evidence" value="ECO:0007669"/>
    <property type="project" value="TreeGrafter"/>
</dbReference>
<dbReference type="PRINTS" id="PR00259">
    <property type="entry name" value="TMFOUR"/>
</dbReference>
<dbReference type="InterPro" id="IPR008952">
    <property type="entry name" value="Tetraspanin_EC2_sf"/>
</dbReference>